<comment type="caution">
    <text evidence="2">The sequence shown here is derived from an EMBL/GenBank/DDBJ whole genome shotgun (WGS) entry which is preliminary data.</text>
</comment>
<reference evidence="2 3" key="1">
    <citation type="journal article" date="2018" name="Cell">
        <title>The Chara Genome: Secondary Complexity and Implications for Plant Terrestrialization.</title>
        <authorList>
            <person name="Nishiyama T."/>
            <person name="Sakayama H."/>
            <person name="Vries J.D."/>
            <person name="Buschmann H."/>
            <person name="Saint-Marcoux D."/>
            <person name="Ullrich K.K."/>
            <person name="Haas F.B."/>
            <person name="Vanderstraeten L."/>
            <person name="Becker D."/>
            <person name="Lang D."/>
            <person name="Vosolsobe S."/>
            <person name="Rombauts S."/>
            <person name="Wilhelmsson P.K.I."/>
            <person name="Janitza P."/>
            <person name="Kern R."/>
            <person name="Heyl A."/>
            <person name="Rumpler F."/>
            <person name="Villalobos L.I.A.C."/>
            <person name="Clay J.M."/>
            <person name="Skokan R."/>
            <person name="Toyoda A."/>
            <person name="Suzuki Y."/>
            <person name="Kagoshima H."/>
            <person name="Schijlen E."/>
            <person name="Tajeshwar N."/>
            <person name="Catarino B."/>
            <person name="Hetherington A.J."/>
            <person name="Saltykova A."/>
            <person name="Bonnot C."/>
            <person name="Breuninger H."/>
            <person name="Symeonidi A."/>
            <person name="Radhakrishnan G.V."/>
            <person name="Van Nieuwerburgh F."/>
            <person name="Deforce D."/>
            <person name="Chang C."/>
            <person name="Karol K.G."/>
            <person name="Hedrich R."/>
            <person name="Ulvskov P."/>
            <person name="Glockner G."/>
            <person name="Delwiche C.F."/>
            <person name="Petrasek J."/>
            <person name="Van de Peer Y."/>
            <person name="Friml J."/>
            <person name="Beilby M."/>
            <person name="Dolan L."/>
            <person name="Kohara Y."/>
            <person name="Sugano S."/>
            <person name="Fujiyama A."/>
            <person name="Delaux P.-M."/>
            <person name="Quint M."/>
            <person name="TheiBen G."/>
            <person name="Hagemann M."/>
            <person name="Harholt J."/>
            <person name="Dunand C."/>
            <person name="Zachgo S."/>
            <person name="Langdale J."/>
            <person name="Maumus F."/>
            <person name="Straeten D.V.D."/>
            <person name="Gould S.B."/>
            <person name="Rensing S.A."/>
        </authorList>
    </citation>
    <scope>NUCLEOTIDE SEQUENCE [LARGE SCALE GENOMIC DNA]</scope>
    <source>
        <strain evidence="2 3">S276</strain>
    </source>
</reference>
<proteinExistence type="predicted"/>
<evidence type="ECO:0000313" key="3">
    <source>
        <dbReference type="Proteomes" id="UP000265515"/>
    </source>
</evidence>
<evidence type="ECO:0000256" key="1">
    <source>
        <dbReference type="SAM" id="MobiDB-lite"/>
    </source>
</evidence>
<organism evidence="2 3">
    <name type="scientific">Chara braunii</name>
    <name type="common">Braun's stonewort</name>
    <dbReference type="NCBI Taxonomy" id="69332"/>
    <lineage>
        <taxon>Eukaryota</taxon>
        <taxon>Viridiplantae</taxon>
        <taxon>Streptophyta</taxon>
        <taxon>Charophyceae</taxon>
        <taxon>Charales</taxon>
        <taxon>Characeae</taxon>
        <taxon>Chara</taxon>
    </lineage>
</organism>
<protein>
    <submittedName>
        <fullName evidence="2">Uncharacterized protein</fullName>
    </submittedName>
</protein>
<sequence>MQSMLEVIWELEEGPAPSLDDFVDCHQAGPRMHRCYDIFRSGQDRCAALEARLSPATMNGESRGNNSFSINIDCNNCNDNDIIDRGGGGNNSDDNVNNNNDRNIINNNNNNNNNNLTIVNYSFLGVMKDNCGDDIVSKGIDVGGGENINENGDNSDNNNFNIFNNNNNNINKHLKNMNHSFIVDDNCGDEIDSKGIDDNNCGDEIDCQKIDDNNGAIGIGGTAGNNSTDRINSNNNYGYGDEAKDVKDNLEIDRGCRGMPRVVGWQRMGVG</sequence>
<gene>
    <name evidence="2" type="ORF">CBR_g38762</name>
</gene>
<name>A0A388LQ68_CHABU</name>
<evidence type="ECO:0000313" key="2">
    <source>
        <dbReference type="EMBL" id="GBG84478.1"/>
    </source>
</evidence>
<accession>A0A388LQ68</accession>
<dbReference type="AlphaFoldDB" id="A0A388LQ68"/>
<dbReference type="Gramene" id="GBG84478">
    <property type="protein sequence ID" value="GBG84478"/>
    <property type="gene ID" value="CBR_g38762"/>
</dbReference>
<feature type="compositionally biased region" description="Low complexity" evidence="1">
    <location>
        <begin position="91"/>
        <end position="111"/>
    </location>
</feature>
<dbReference type="Proteomes" id="UP000265515">
    <property type="component" value="Unassembled WGS sequence"/>
</dbReference>
<feature type="region of interest" description="Disordered" evidence="1">
    <location>
        <begin position="88"/>
        <end position="111"/>
    </location>
</feature>
<dbReference type="EMBL" id="BFEA01000477">
    <property type="protein sequence ID" value="GBG84478.1"/>
    <property type="molecule type" value="Genomic_DNA"/>
</dbReference>
<keyword evidence="3" id="KW-1185">Reference proteome</keyword>